<proteinExistence type="predicted"/>
<organism evidence="3 4">
    <name type="scientific">Atrichornis clamosus</name>
    <dbReference type="NCBI Taxonomy" id="449594"/>
    <lineage>
        <taxon>Eukaryota</taxon>
        <taxon>Metazoa</taxon>
        <taxon>Chordata</taxon>
        <taxon>Craniata</taxon>
        <taxon>Vertebrata</taxon>
        <taxon>Euteleostomi</taxon>
        <taxon>Archelosauria</taxon>
        <taxon>Archosauria</taxon>
        <taxon>Dinosauria</taxon>
        <taxon>Saurischia</taxon>
        <taxon>Theropoda</taxon>
        <taxon>Coelurosauria</taxon>
        <taxon>Aves</taxon>
        <taxon>Neognathae</taxon>
        <taxon>Neoaves</taxon>
        <taxon>Telluraves</taxon>
        <taxon>Australaves</taxon>
        <taxon>Passeriformes</taxon>
        <taxon>Menuridae</taxon>
        <taxon>Atrichornis</taxon>
    </lineage>
</organism>
<feature type="region of interest" description="Disordered" evidence="2">
    <location>
        <begin position="85"/>
        <end position="106"/>
    </location>
</feature>
<dbReference type="OrthoDB" id="9943648at2759"/>
<reference evidence="3" key="1">
    <citation type="submission" date="2020-02" db="EMBL/GenBank/DDBJ databases">
        <title>Bird 10,000 Genomes (B10K) Project - Family phase.</title>
        <authorList>
            <person name="Zhang G."/>
        </authorList>
    </citation>
    <scope>NUCLEOTIDE SEQUENCE</scope>
    <source>
        <strain evidence="3">B10K-DU-029-61</strain>
        <tissue evidence="3">Blood</tissue>
    </source>
</reference>
<comment type="caution">
    <text evidence="3">The sequence shown here is derived from an EMBL/GenBank/DDBJ whole genome shotgun (WGS) entry which is preliminary data.</text>
</comment>
<evidence type="ECO:0000256" key="1">
    <source>
        <dbReference type="SAM" id="Coils"/>
    </source>
</evidence>
<keyword evidence="1" id="KW-0175">Coiled coil</keyword>
<evidence type="ECO:0000313" key="4">
    <source>
        <dbReference type="Proteomes" id="UP000658642"/>
    </source>
</evidence>
<gene>
    <name evidence="3" type="primary">Ccdc155</name>
    <name evidence="3" type="ORF">ATRCLA_R15237</name>
</gene>
<feature type="coiled-coil region" evidence="1">
    <location>
        <begin position="3"/>
        <end position="44"/>
    </location>
</feature>
<dbReference type="AlphaFoldDB" id="A0A852PCH9"/>
<feature type="non-terminal residue" evidence="3">
    <location>
        <position position="1"/>
    </location>
</feature>
<accession>A0A852PCH9</accession>
<feature type="non-terminal residue" evidence="3">
    <location>
        <position position="148"/>
    </location>
</feature>
<dbReference type="Proteomes" id="UP000658642">
    <property type="component" value="Unassembled WGS sequence"/>
</dbReference>
<evidence type="ECO:0000313" key="3">
    <source>
        <dbReference type="EMBL" id="NXY26470.1"/>
    </source>
</evidence>
<keyword evidence="4" id="KW-1185">Reference proteome</keyword>
<evidence type="ECO:0000256" key="2">
    <source>
        <dbReference type="SAM" id="MobiDB-lite"/>
    </source>
</evidence>
<protein>
    <submittedName>
        <fullName evidence="3">KASH5 protein</fullName>
    </submittedName>
</protein>
<sequence length="148" mass="15826">NSSRQALEQARAAAEELEDVKAVAKRLEEENAELRRQARHMVRGVTVSHTVSQCPCGSRPCPPQEKEQRSLCSRAESLQEEVSLVPGGCPSRAVPQGTPAPFHPEQNQRLLAEGQGLREQVQAQAARMANMEVSGGKMATVGGAGGCV</sequence>
<dbReference type="EMBL" id="WBMZ01018191">
    <property type="protein sequence ID" value="NXY26470.1"/>
    <property type="molecule type" value="Genomic_DNA"/>
</dbReference>
<name>A0A852PCH9_9PASS</name>